<dbReference type="InterPro" id="IPR002871">
    <property type="entry name" value="NIF_FeS_clus_asmbl_NifU_N"/>
</dbReference>
<feature type="domain" description="NIF system FeS cluster assembly NifU N-terminal" evidence="1">
    <location>
        <begin position="3"/>
        <end position="101"/>
    </location>
</feature>
<evidence type="ECO:0000313" key="3">
    <source>
        <dbReference type="Proteomes" id="UP001595758"/>
    </source>
</evidence>
<dbReference type="Pfam" id="PF01592">
    <property type="entry name" value="NifU_N"/>
    <property type="match status" value="1"/>
</dbReference>
<dbReference type="Gene3D" id="3.90.1010.10">
    <property type="match status" value="1"/>
</dbReference>
<dbReference type="RefSeq" id="WP_382340611.1">
    <property type="nucleotide sequence ID" value="NZ_JBHSAB010000001.1"/>
</dbReference>
<name>A0ABV8CD36_9GAMM</name>
<protein>
    <submittedName>
        <fullName evidence="2">Iron-sulfur cluster assembly scaffold protein</fullName>
    </submittedName>
</protein>
<accession>A0ABV8CD36</accession>
<organism evidence="2 3">
    <name type="scientific">Legionella dresdenensis</name>
    <dbReference type="NCBI Taxonomy" id="450200"/>
    <lineage>
        <taxon>Bacteria</taxon>
        <taxon>Pseudomonadati</taxon>
        <taxon>Pseudomonadota</taxon>
        <taxon>Gammaproteobacteria</taxon>
        <taxon>Legionellales</taxon>
        <taxon>Legionellaceae</taxon>
        <taxon>Legionella</taxon>
    </lineage>
</organism>
<dbReference type="Proteomes" id="UP001595758">
    <property type="component" value="Unassembled WGS sequence"/>
</dbReference>
<sequence>MNYNKIVESCFFQPKHIGVLDLSLPFTVTVRAGDPEHGEFFDLYWQSNEAGQIVRTCFKAYGNPYLIAALEWVCRHCEQTSLTGHPSLDYRLLVEKLEIPAQLYAIALKVEKSYKDIVNLMNSRLEKSND</sequence>
<evidence type="ECO:0000259" key="1">
    <source>
        <dbReference type="Pfam" id="PF01592"/>
    </source>
</evidence>
<comment type="caution">
    <text evidence="2">The sequence shown here is derived from an EMBL/GenBank/DDBJ whole genome shotgun (WGS) entry which is preliminary data.</text>
</comment>
<proteinExistence type="predicted"/>
<dbReference type="SUPFAM" id="SSF82649">
    <property type="entry name" value="SufE/NifU"/>
    <property type="match status" value="1"/>
</dbReference>
<dbReference type="EMBL" id="JBHSAB010000001">
    <property type="protein sequence ID" value="MFC3907869.1"/>
    <property type="molecule type" value="Genomic_DNA"/>
</dbReference>
<evidence type="ECO:0000313" key="2">
    <source>
        <dbReference type="EMBL" id="MFC3907869.1"/>
    </source>
</evidence>
<gene>
    <name evidence="2" type="ORF">ACFORL_02080</name>
</gene>
<keyword evidence="3" id="KW-1185">Reference proteome</keyword>
<reference evidence="3" key="1">
    <citation type="journal article" date="2019" name="Int. J. Syst. Evol. Microbiol.">
        <title>The Global Catalogue of Microorganisms (GCM) 10K type strain sequencing project: providing services to taxonomists for standard genome sequencing and annotation.</title>
        <authorList>
            <consortium name="The Broad Institute Genomics Platform"/>
            <consortium name="The Broad Institute Genome Sequencing Center for Infectious Disease"/>
            <person name="Wu L."/>
            <person name="Ma J."/>
        </authorList>
    </citation>
    <scope>NUCLEOTIDE SEQUENCE [LARGE SCALE GENOMIC DNA]</scope>
    <source>
        <strain evidence="3">CCUG 59858</strain>
    </source>
</reference>